<feature type="compositionally biased region" description="Low complexity" evidence="3">
    <location>
        <begin position="492"/>
        <end position="519"/>
    </location>
</feature>
<evidence type="ECO:0000313" key="5">
    <source>
        <dbReference type="EMBL" id="NDV30065.1"/>
    </source>
</evidence>
<dbReference type="Gene3D" id="1.25.10.10">
    <property type="entry name" value="Leucine-rich Repeat Variant"/>
    <property type="match status" value="1"/>
</dbReference>
<feature type="region of interest" description="Disordered" evidence="3">
    <location>
        <begin position="488"/>
        <end position="561"/>
    </location>
</feature>
<feature type="domain" description="Phosphatase 2A Regulatory Subunit A helical" evidence="4">
    <location>
        <begin position="83"/>
        <end position="261"/>
    </location>
</feature>
<dbReference type="InterPro" id="IPR011989">
    <property type="entry name" value="ARM-like"/>
</dbReference>
<dbReference type="AlphaFoldDB" id="A0A6B2KZM6"/>
<keyword evidence="1" id="KW-0677">Repeat</keyword>
<organism evidence="5">
    <name type="scientific">Arcella intermedia</name>
    <dbReference type="NCBI Taxonomy" id="1963864"/>
    <lineage>
        <taxon>Eukaryota</taxon>
        <taxon>Amoebozoa</taxon>
        <taxon>Tubulinea</taxon>
        <taxon>Elardia</taxon>
        <taxon>Arcellinida</taxon>
        <taxon>Sphaerothecina</taxon>
        <taxon>Arcellidae</taxon>
        <taxon>Arcella</taxon>
    </lineage>
</organism>
<dbReference type="PROSITE" id="PS50077">
    <property type="entry name" value="HEAT_REPEAT"/>
    <property type="match status" value="2"/>
</dbReference>
<feature type="compositionally biased region" description="Polar residues" evidence="3">
    <location>
        <begin position="530"/>
        <end position="544"/>
    </location>
</feature>
<feature type="repeat" description="HEAT" evidence="2">
    <location>
        <begin position="203"/>
        <end position="241"/>
    </location>
</feature>
<sequence length="663" mass="74568">MNHVTKYMNSKLVTHRIALLREIPDYYVKNRSLEYYKQFGIVLKYLVGDVEPLVRQGIAELVPLLVAYCNELVGVEDALKDEFTESILATLTYLMKDKQVRERAFLSFLEILPKLRLKFIEEKIFSIVETFANDQEDEDSRVEVGPMLAVLSPLIGKQLTLSFSIRIIKQLATDTMFRVRKSIVNTLVPIAKVLGEEEVDNVLLPVFVGLCGDEVWGVRKASCEALPGISGWVEKEKRKGMLLPLYEKLAEDKSRWVKNAAGEVLSPFLCTFPKGGVPENLLNAYKAMATSEPKKLDDSGDPNEDPLTIIATAFNFPGVLITIGVERWAELKETYQLLLKNPHWKVRRTLSFSFQAVSELLGTRGTEEHLLPALDLFLHDLDEVKVGVLSVFVKVLRVLSPDVRKNYLTVLEELNKPKGNWRFRKIIAKQLGDLSELFSIETVALHILPVALKLQLDPVASVRKALIPQFCKIIRNLFPTTPSPSITVKVASPIPTSPRTPSSLSPMHSSPSPRLSLSPEAAANPLSDRGNLTPTRRLSPSTPGVRSRAVSASKHQQQMLDDKKDETLNFLKSLPKSSIYNHRTVFCYLSCYAMNILEKKFFEEHFLIPLLCLVDDTVISVRWAVAQALSKISENEMYSADERVKAALQSMMSQKDISSFKLS</sequence>
<evidence type="ECO:0000256" key="3">
    <source>
        <dbReference type="SAM" id="MobiDB-lite"/>
    </source>
</evidence>
<reference evidence="5" key="1">
    <citation type="journal article" date="2020" name="J. Eukaryot. Microbiol.">
        <title>De novo Sequencing, Assembly and Annotation of the Transcriptome for the Free-Living Testate Amoeba Arcella intermedia.</title>
        <authorList>
            <person name="Ribeiro G.M."/>
            <person name="Porfirio-Sousa A.L."/>
            <person name="Maurer-Alcala X.X."/>
            <person name="Katz L.A."/>
            <person name="Lahr D.J.G."/>
        </authorList>
    </citation>
    <scope>NUCLEOTIDE SEQUENCE</scope>
</reference>
<evidence type="ECO:0000256" key="2">
    <source>
        <dbReference type="PROSITE-ProRule" id="PRU00103"/>
    </source>
</evidence>
<feature type="repeat" description="HEAT" evidence="2">
    <location>
        <begin position="164"/>
        <end position="201"/>
    </location>
</feature>
<dbReference type="InterPro" id="IPR055231">
    <property type="entry name" value="2AA_helical"/>
</dbReference>
<dbReference type="PANTHER" id="PTHR10648">
    <property type="entry name" value="SERINE/THREONINE-PROTEIN PHOSPHATASE PP2A 65 KDA REGULATORY SUBUNIT"/>
    <property type="match status" value="1"/>
</dbReference>
<dbReference type="PANTHER" id="PTHR10648:SF1">
    <property type="entry name" value="SERINE_THREONINE-PROTEIN PHOSPHATASE 4 REGULATORY SUBUNIT 1"/>
    <property type="match status" value="1"/>
</dbReference>
<dbReference type="GO" id="GO:0019888">
    <property type="term" value="F:protein phosphatase regulator activity"/>
    <property type="evidence" value="ECO:0007669"/>
    <property type="project" value="TreeGrafter"/>
</dbReference>
<protein>
    <recommendedName>
        <fullName evidence="4">Phosphatase 2A Regulatory Subunit A helical domain-containing protein</fullName>
    </recommendedName>
</protein>
<proteinExistence type="predicted"/>
<dbReference type="InterPro" id="IPR051023">
    <property type="entry name" value="PP2A_Regulatory_Subunit_A"/>
</dbReference>
<dbReference type="InterPro" id="IPR016024">
    <property type="entry name" value="ARM-type_fold"/>
</dbReference>
<evidence type="ECO:0000259" key="4">
    <source>
        <dbReference type="Pfam" id="PF22956"/>
    </source>
</evidence>
<dbReference type="InterPro" id="IPR021133">
    <property type="entry name" value="HEAT_type_2"/>
</dbReference>
<dbReference type="Pfam" id="PF22956">
    <property type="entry name" value="VPS15-like_hel"/>
    <property type="match status" value="1"/>
</dbReference>
<dbReference type="GO" id="GO:0005737">
    <property type="term" value="C:cytoplasm"/>
    <property type="evidence" value="ECO:0007669"/>
    <property type="project" value="TreeGrafter"/>
</dbReference>
<accession>A0A6B2KZM6</accession>
<evidence type="ECO:0000256" key="1">
    <source>
        <dbReference type="ARBA" id="ARBA00022737"/>
    </source>
</evidence>
<dbReference type="EMBL" id="GIBP01001096">
    <property type="protein sequence ID" value="NDV30065.1"/>
    <property type="molecule type" value="Transcribed_RNA"/>
</dbReference>
<name>A0A6B2KZM6_9EUKA</name>
<dbReference type="SUPFAM" id="SSF48371">
    <property type="entry name" value="ARM repeat"/>
    <property type="match status" value="1"/>
</dbReference>